<reference evidence="1" key="1">
    <citation type="submission" date="2021-06" db="EMBL/GenBank/DDBJ databases">
        <authorList>
            <person name="Kallberg Y."/>
            <person name="Tangrot J."/>
            <person name="Rosling A."/>
        </authorList>
    </citation>
    <scope>NUCLEOTIDE SEQUENCE</scope>
    <source>
        <strain evidence="1">IL203A</strain>
    </source>
</reference>
<sequence length="237" mass="27558">MNSDNDFITSVDAFDEVKDSDDNATLSSTMSIQNNSETDEFITPPKNFGIHWMGFLRSKQVKNTKLCQYNAKCLYSEDKILYMQNINKKNSANIIKSCLNKDLDISSKKHKAVLTDFFNKTMILSDKIDKLHTLLLRSLIYSNVAFQFVENPFFALFLNKLYSSYNLPSRYTLTYRIMQAEYAKVLSEMIDHLEEVNDLTLSFDEWTDVLGNSIYAFLLNKFENINEVINIEDFFII</sequence>
<comment type="caution">
    <text evidence="1">The sequence shown here is derived from an EMBL/GenBank/DDBJ whole genome shotgun (WGS) entry which is preliminary data.</text>
</comment>
<evidence type="ECO:0000313" key="2">
    <source>
        <dbReference type="Proteomes" id="UP000789702"/>
    </source>
</evidence>
<proteinExistence type="predicted"/>
<dbReference type="Proteomes" id="UP000789702">
    <property type="component" value="Unassembled WGS sequence"/>
</dbReference>
<dbReference type="EMBL" id="CAJVPU010000510">
    <property type="protein sequence ID" value="CAG8452847.1"/>
    <property type="molecule type" value="Genomic_DNA"/>
</dbReference>
<organism evidence="1 2">
    <name type="scientific">Dentiscutata heterogama</name>
    <dbReference type="NCBI Taxonomy" id="1316150"/>
    <lineage>
        <taxon>Eukaryota</taxon>
        <taxon>Fungi</taxon>
        <taxon>Fungi incertae sedis</taxon>
        <taxon>Mucoromycota</taxon>
        <taxon>Glomeromycotina</taxon>
        <taxon>Glomeromycetes</taxon>
        <taxon>Diversisporales</taxon>
        <taxon>Gigasporaceae</taxon>
        <taxon>Dentiscutata</taxon>
    </lineage>
</organism>
<accession>A0ACA9K514</accession>
<name>A0ACA9K514_9GLOM</name>
<protein>
    <submittedName>
        <fullName evidence="1">648_t:CDS:1</fullName>
    </submittedName>
</protein>
<gene>
    <name evidence="1" type="ORF">DHETER_LOCUS920</name>
</gene>
<evidence type="ECO:0000313" key="1">
    <source>
        <dbReference type="EMBL" id="CAG8452847.1"/>
    </source>
</evidence>
<keyword evidence="2" id="KW-1185">Reference proteome</keyword>